<accession>A0ABR4B1U3</accession>
<feature type="region of interest" description="Disordered" evidence="1">
    <location>
        <begin position="62"/>
        <end position="146"/>
    </location>
</feature>
<sequence>MPVNWKEPDAFTRLLAAMVAAQDMKLDYRKIATMYGNGATYDSIEGRFRIIKKEAAVLKGEIDSGARPEAPLRGKDNNSTTGTPKKAKTTITTPKKDKTVSGRVNKSTNNTPTKKGGHTVNGIKEEPESSTSSFLSGTGTKEGEVVADEDGDWMAAGLMDGNGYFGMEEGV</sequence>
<comment type="caution">
    <text evidence="2">The sequence shown here is derived from an EMBL/GenBank/DDBJ whole genome shotgun (WGS) entry which is preliminary data.</text>
</comment>
<dbReference type="Proteomes" id="UP001590951">
    <property type="component" value="Unassembled WGS sequence"/>
</dbReference>
<dbReference type="EMBL" id="JBHFEH010000041">
    <property type="protein sequence ID" value="KAL2050881.1"/>
    <property type="molecule type" value="Genomic_DNA"/>
</dbReference>
<reference evidence="2 3" key="1">
    <citation type="submission" date="2024-09" db="EMBL/GenBank/DDBJ databases">
        <title>Rethinking Asexuality: The Enigmatic Case of Functional Sexual Genes in Lepraria (Stereocaulaceae).</title>
        <authorList>
            <person name="Doellman M."/>
            <person name="Sun Y."/>
            <person name="Barcenas-Pena A."/>
            <person name="Lumbsch H.T."/>
            <person name="Grewe F."/>
        </authorList>
    </citation>
    <scope>NUCLEOTIDE SEQUENCE [LARGE SCALE GENOMIC DNA]</scope>
    <source>
        <strain evidence="2 3">Grewe 0041</strain>
    </source>
</reference>
<name>A0ABR4B1U3_9LECA</name>
<protein>
    <submittedName>
        <fullName evidence="2">Uncharacterized protein</fullName>
    </submittedName>
</protein>
<evidence type="ECO:0000313" key="3">
    <source>
        <dbReference type="Proteomes" id="UP001590951"/>
    </source>
</evidence>
<evidence type="ECO:0000313" key="2">
    <source>
        <dbReference type="EMBL" id="KAL2050881.1"/>
    </source>
</evidence>
<feature type="compositionally biased region" description="Low complexity" evidence="1">
    <location>
        <begin position="129"/>
        <end position="139"/>
    </location>
</feature>
<evidence type="ECO:0000256" key="1">
    <source>
        <dbReference type="SAM" id="MobiDB-lite"/>
    </source>
</evidence>
<keyword evidence="3" id="KW-1185">Reference proteome</keyword>
<feature type="compositionally biased region" description="Polar residues" evidence="1">
    <location>
        <begin position="102"/>
        <end position="113"/>
    </location>
</feature>
<proteinExistence type="predicted"/>
<organism evidence="2 3">
    <name type="scientific">Lepraria finkii</name>
    <dbReference type="NCBI Taxonomy" id="1340010"/>
    <lineage>
        <taxon>Eukaryota</taxon>
        <taxon>Fungi</taxon>
        <taxon>Dikarya</taxon>
        <taxon>Ascomycota</taxon>
        <taxon>Pezizomycotina</taxon>
        <taxon>Lecanoromycetes</taxon>
        <taxon>OSLEUM clade</taxon>
        <taxon>Lecanoromycetidae</taxon>
        <taxon>Lecanorales</taxon>
        <taxon>Lecanorineae</taxon>
        <taxon>Stereocaulaceae</taxon>
        <taxon>Lepraria</taxon>
    </lineage>
</organism>
<feature type="compositionally biased region" description="Low complexity" evidence="1">
    <location>
        <begin position="80"/>
        <end position="93"/>
    </location>
</feature>
<feature type="compositionally biased region" description="Basic and acidic residues" evidence="1">
    <location>
        <begin position="62"/>
        <end position="76"/>
    </location>
</feature>
<gene>
    <name evidence="2" type="ORF">ABVK25_008779</name>
</gene>